<reference evidence="1" key="1">
    <citation type="submission" date="2014-09" db="EMBL/GenBank/DDBJ databases">
        <authorList>
            <person name="Magalhaes I.L.F."/>
            <person name="Oliveira U."/>
            <person name="Santos F.R."/>
            <person name="Vidigal T.H.D.A."/>
            <person name="Brescovit A.D."/>
            <person name="Santos A.J."/>
        </authorList>
    </citation>
    <scope>NUCLEOTIDE SEQUENCE</scope>
    <source>
        <tissue evidence="1">Shoot tissue taken approximately 20 cm above the soil surface</tissue>
    </source>
</reference>
<sequence>MLKIQVLKYKFVCIEYSAVL</sequence>
<dbReference type="AlphaFoldDB" id="A0A0A9AS32"/>
<protein>
    <submittedName>
        <fullName evidence="1">Uncharacterized protein</fullName>
    </submittedName>
</protein>
<accession>A0A0A9AS32</accession>
<dbReference type="EMBL" id="GBRH01247988">
    <property type="protein sequence ID" value="JAD49907.1"/>
    <property type="molecule type" value="Transcribed_RNA"/>
</dbReference>
<organism evidence="1">
    <name type="scientific">Arundo donax</name>
    <name type="common">Giant reed</name>
    <name type="synonym">Donax arundinaceus</name>
    <dbReference type="NCBI Taxonomy" id="35708"/>
    <lineage>
        <taxon>Eukaryota</taxon>
        <taxon>Viridiplantae</taxon>
        <taxon>Streptophyta</taxon>
        <taxon>Embryophyta</taxon>
        <taxon>Tracheophyta</taxon>
        <taxon>Spermatophyta</taxon>
        <taxon>Magnoliopsida</taxon>
        <taxon>Liliopsida</taxon>
        <taxon>Poales</taxon>
        <taxon>Poaceae</taxon>
        <taxon>PACMAD clade</taxon>
        <taxon>Arundinoideae</taxon>
        <taxon>Arundineae</taxon>
        <taxon>Arundo</taxon>
    </lineage>
</organism>
<evidence type="ECO:0000313" key="1">
    <source>
        <dbReference type="EMBL" id="JAD49907.1"/>
    </source>
</evidence>
<name>A0A0A9AS32_ARUDO</name>
<proteinExistence type="predicted"/>
<reference evidence="1" key="2">
    <citation type="journal article" date="2015" name="Data Brief">
        <title>Shoot transcriptome of the giant reed, Arundo donax.</title>
        <authorList>
            <person name="Barrero R.A."/>
            <person name="Guerrero F.D."/>
            <person name="Moolhuijzen P."/>
            <person name="Goolsby J.A."/>
            <person name="Tidwell J."/>
            <person name="Bellgard S.E."/>
            <person name="Bellgard M.I."/>
        </authorList>
    </citation>
    <scope>NUCLEOTIDE SEQUENCE</scope>
    <source>
        <tissue evidence="1">Shoot tissue taken approximately 20 cm above the soil surface</tissue>
    </source>
</reference>